<name>A0A3A9AX84_9FIRM</name>
<keyword evidence="1" id="KW-0812">Transmembrane</keyword>
<feature type="transmembrane region" description="Helical" evidence="1">
    <location>
        <begin position="12"/>
        <end position="30"/>
    </location>
</feature>
<feature type="transmembrane region" description="Helical" evidence="1">
    <location>
        <begin position="79"/>
        <end position="102"/>
    </location>
</feature>
<dbReference type="Proteomes" id="UP000280696">
    <property type="component" value="Unassembled WGS sequence"/>
</dbReference>
<protein>
    <submittedName>
        <fullName evidence="2">Uncharacterized protein</fullName>
    </submittedName>
</protein>
<sequence>MKYLIFLRQKLYIAILIVCGFAMLGSILGARKESKESVTVYGPVSDDTISFQESGESLPELAGYLPLAADQNKWYNFKYAVIFAGAGIVLYCLLMAVYLPLYQNPFFLWMRKKMGRAAGEYDLFIKL</sequence>
<evidence type="ECO:0000256" key="1">
    <source>
        <dbReference type="SAM" id="Phobius"/>
    </source>
</evidence>
<gene>
    <name evidence="2" type="ORF">D7V94_09165</name>
</gene>
<reference evidence="2 3" key="1">
    <citation type="submission" date="2018-09" db="EMBL/GenBank/DDBJ databases">
        <title>Murine metabolic-syndrome-specific gut microbial biobank.</title>
        <authorList>
            <person name="Liu C."/>
        </authorList>
    </citation>
    <scope>NUCLEOTIDE SEQUENCE [LARGE SCALE GENOMIC DNA]</scope>
    <source>
        <strain evidence="2 3">0.1xD8-82</strain>
    </source>
</reference>
<proteinExistence type="predicted"/>
<organism evidence="2 3">
    <name type="scientific">Parablautia intestinalis</name>
    <dbReference type="NCBI Taxonomy" id="2320100"/>
    <lineage>
        <taxon>Bacteria</taxon>
        <taxon>Bacillati</taxon>
        <taxon>Bacillota</taxon>
        <taxon>Clostridia</taxon>
        <taxon>Lachnospirales</taxon>
        <taxon>Lachnospiraceae</taxon>
        <taxon>Parablautia</taxon>
    </lineage>
</organism>
<evidence type="ECO:0000313" key="2">
    <source>
        <dbReference type="EMBL" id="RKI91756.1"/>
    </source>
</evidence>
<keyword evidence="3" id="KW-1185">Reference proteome</keyword>
<evidence type="ECO:0000313" key="3">
    <source>
        <dbReference type="Proteomes" id="UP000280696"/>
    </source>
</evidence>
<dbReference type="AlphaFoldDB" id="A0A3A9AX84"/>
<dbReference type="EMBL" id="RAYQ01000008">
    <property type="protein sequence ID" value="RKI91756.1"/>
    <property type="molecule type" value="Genomic_DNA"/>
</dbReference>
<keyword evidence="1" id="KW-1133">Transmembrane helix</keyword>
<dbReference type="RefSeq" id="WP_120468990.1">
    <property type="nucleotide sequence ID" value="NZ_RAYQ01000008.1"/>
</dbReference>
<accession>A0A3A9AX84</accession>
<keyword evidence="1" id="KW-0472">Membrane</keyword>
<comment type="caution">
    <text evidence="2">The sequence shown here is derived from an EMBL/GenBank/DDBJ whole genome shotgun (WGS) entry which is preliminary data.</text>
</comment>